<evidence type="ECO:0000313" key="2">
    <source>
        <dbReference type="EMBL" id="QDV88257.1"/>
    </source>
</evidence>
<sequence length="211" mass="23297">MDVRRSETLSKISLRVVHGFAVASFFFRPLISRLSSDSSHATLFRYPSVGLSLEDIVAKLSLNLREQPPDAIVAHSLGCVATWLAVHEAKWNGPIVMLAPPFSTIPSTRLLPRFLRWPFAPLLDHRALTAASGFQLPNLTACPMMTVAGRFDFSVPLSCTRHGDLEESLVTFDTHNSMLFSSSVATACLDWVVRNHTASDLRMDNESMGRG</sequence>
<name>A0ABX5Y2V7_9BACT</name>
<organism evidence="2 3">
    <name type="scientific">Stieleria magnilauensis</name>
    <dbReference type="NCBI Taxonomy" id="2527963"/>
    <lineage>
        <taxon>Bacteria</taxon>
        <taxon>Pseudomonadati</taxon>
        <taxon>Planctomycetota</taxon>
        <taxon>Planctomycetia</taxon>
        <taxon>Pirellulales</taxon>
        <taxon>Pirellulaceae</taxon>
        <taxon>Stieleria</taxon>
    </lineage>
</organism>
<accession>A0ABX5Y2V7</accession>
<evidence type="ECO:0000313" key="3">
    <source>
        <dbReference type="Proteomes" id="UP000318081"/>
    </source>
</evidence>
<keyword evidence="2" id="KW-0378">Hydrolase</keyword>
<dbReference type="Proteomes" id="UP000318081">
    <property type="component" value="Chromosome"/>
</dbReference>
<keyword evidence="3" id="KW-1185">Reference proteome</keyword>
<dbReference type="SUPFAM" id="SSF53474">
    <property type="entry name" value="alpha/beta-Hydrolases"/>
    <property type="match status" value="1"/>
</dbReference>
<dbReference type="Pfam" id="PF12697">
    <property type="entry name" value="Abhydrolase_6"/>
    <property type="match status" value="1"/>
</dbReference>
<feature type="domain" description="AB hydrolase-1" evidence="1">
    <location>
        <begin position="17"/>
        <end position="128"/>
    </location>
</feature>
<dbReference type="RefSeq" id="WP_145220435.1">
    <property type="nucleotide sequence ID" value="NZ_CP036432.1"/>
</dbReference>
<dbReference type="InterPro" id="IPR029058">
    <property type="entry name" value="AB_hydrolase_fold"/>
</dbReference>
<dbReference type="EMBL" id="CP036432">
    <property type="protein sequence ID" value="QDV88257.1"/>
    <property type="molecule type" value="Genomic_DNA"/>
</dbReference>
<proteinExistence type="predicted"/>
<evidence type="ECO:0000259" key="1">
    <source>
        <dbReference type="Pfam" id="PF12697"/>
    </source>
</evidence>
<gene>
    <name evidence="2" type="ORF">TBK1r_72890</name>
</gene>
<dbReference type="InterPro" id="IPR000073">
    <property type="entry name" value="AB_hydrolase_1"/>
</dbReference>
<dbReference type="GO" id="GO:0016787">
    <property type="term" value="F:hydrolase activity"/>
    <property type="evidence" value="ECO:0007669"/>
    <property type="project" value="UniProtKB-KW"/>
</dbReference>
<dbReference type="Gene3D" id="3.40.50.1820">
    <property type="entry name" value="alpha/beta hydrolase"/>
    <property type="match status" value="1"/>
</dbReference>
<protein>
    <submittedName>
        <fullName evidence="2">Alpha/beta hydrolase family protein</fullName>
    </submittedName>
</protein>
<reference evidence="2 3" key="1">
    <citation type="submission" date="2019-02" db="EMBL/GenBank/DDBJ databases">
        <title>Deep-cultivation of Planctomycetes and their phenomic and genomic characterization uncovers novel biology.</title>
        <authorList>
            <person name="Wiegand S."/>
            <person name="Jogler M."/>
            <person name="Boedeker C."/>
            <person name="Pinto D."/>
            <person name="Vollmers J."/>
            <person name="Rivas-Marin E."/>
            <person name="Kohn T."/>
            <person name="Peeters S.H."/>
            <person name="Heuer A."/>
            <person name="Rast P."/>
            <person name="Oberbeckmann S."/>
            <person name="Bunk B."/>
            <person name="Jeske O."/>
            <person name="Meyerdierks A."/>
            <person name="Storesund J.E."/>
            <person name="Kallscheuer N."/>
            <person name="Luecker S."/>
            <person name="Lage O.M."/>
            <person name="Pohl T."/>
            <person name="Merkel B.J."/>
            <person name="Hornburger P."/>
            <person name="Mueller R.-W."/>
            <person name="Bruemmer F."/>
            <person name="Labrenz M."/>
            <person name="Spormann A.M."/>
            <person name="Op den Camp H."/>
            <person name="Overmann J."/>
            <person name="Amann R."/>
            <person name="Jetten M.S.M."/>
            <person name="Mascher T."/>
            <person name="Medema M.H."/>
            <person name="Devos D.P."/>
            <person name="Kaster A.-K."/>
            <person name="Ovreas L."/>
            <person name="Rohde M."/>
            <person name="Galperin M.Y."/>
            <person name="Jogler C."/>
        </authorList>
    </citation>
    <scope>NUCLEOTIDE SEQUENCE [LARGE SCALE GENOMIC DNA]</scope>
    <source>
        <strain evidence="2 3">TBK1r</strain>
    </source>
</reference>